<protein>
    <submittedName>
        <fullName evidence="3">Protease propeptide/inhibitor</fullName>
    </submittedName>
</protein>
<dbReference type="InterPro" id="IPR037045">
    <property type="entry name" value="S8pro/Inhibitor_I9_sf"/>
</dbReference>
<dbReference type="GO" id="GO:0004866">
    <property type="term" value="F:endopeptidase inhibitor activity"/>
    <property type="evidence" value="ECO:0007669"/>
    <property type="project" value="TreeGrafter"/>
</dbReference>
<dbReference type="InterPro" id="IPR052471">
    <property type="entry name" value="PBI_I9"/>
</dbReference>
<keyword evidence="3" id="KW-0378">Hydrolase</keyword>
<dbReference type="Proteomes" id="UP000759537">
    <property type="component" value="Unassembled WGS sequence"/>
</dbReference>
<organism evidence="3 4">
    <name type="scientific">Russula ochroleuca</name>
    <dbReference type="NCBI Taxonomy" id="152965"/>
    <lineage>
        <taxon>Eukaryota</taxon>
        <taxon>Fungi</taxon>
        <taxon>Dikarya</taxon>
        <taxon>Basidiomycota</taxon>
        <taxon>Agaricomycotina</taxon>
        <taxon>Agaricomycetes</taxon>
        <taxon>Russulales</taxon>
        <taxon>Russulaceae</taxon>
        <taxon>Russula</taxon>
    </lineage>
</organism>
<proteinExistence type="inferred from homology"/>
<dbReference type="Pfam" id="PF05922">
    <property type="entry name" value="Inhibitor_I9"/>
    <property type="match status" value="1"/>
</dbReference>
<keyword evidence="3" id="KW-0645">Protease</keyword>
<accession>A0A9P5TBJ8</accession>
<dbReference type="PANTHER" id="PTHR28288:SF2">
    <property type="entry name" value="PROTEASE B INHIBITOR 2"/>
    <property type="match status" value="1"/>
</dbReference>
<comment type="caution">
    <text evidence="3">The sequence shown here is derived from an EMBL/GenBank/DDBJ whole genome shotgun (WGS) entry which is preliminary data.</text>
</comment>
<dbReference type="PANTHER" id="PTHR28288">
    <property type="entry name" value="PROTEASE B INHIBITOR 2"/>
    <property type="match status" value="1"/>
</dbReference>
<gene>
    <name evidence="3" type="ORF">DFH94DRAFT_691080</name>
</gene>
<evidence type="ECO:0000313" key="4">
    <source>
        <dbReference type="Proteomes" id="UP000759537"/>
    </source>
</evidence>
<evidence type="ECO:0000313" key="3">
    <source>
        <dbReference type="EMBL" id="KAF8482920.1"/>
    </source>
</evidence>
<dbReference type="GO" id="GO:0042144">
    <property type="term" value="P:vacuole fusion, non-autophagic"/>
    <property type="evidence" value="ECO:0007669"/>
    <property type="project" value="TreeGrafter"/>
</dbReference>
<dbReference type="GO" id="GO:0008233">
    <property type="term" value="F:peptidase activity"/>
    <property type="evidence" value="ECO:0007669"/>
    <property type="project" value="UniProtKB-KW"/>
</dbReference>
<comment type="similarity">
    <text evidence="1">Belongs to the protease inhibitor I9 family.</text>
</comment>
<dbReference type="OrthoDB" id="5518345at2759"/>
<feature type="domain" description="Inhibitor I9" evidence="2">
    <location>
        <begin position="4"/>
        <end position="57"/>
    </location>
</feature>
<reference evidence="3" key="1">
    <citation type="submission" date="2019-10" db="EMBL/GenBank/DDBJ databases">
        <authorList>
            <consortium name="DOE Joint Genome Institute"/>
            <person name="Kuo A."/>
            <person name="Miyauchi S."/>
            <person name="Kiss E."/>
            <person name="Drula E."/>
            <person name="Kohler A."/>
            <person name="Sanchez-Garcia M."/>
            <person name="Andreopoulos B."/>
            <person name="Barry K.W."/>
            <person name="Bonito G."/>
            <person name="Buee M."/>
            <person name="Carver A."/>
            <person name="Chen C."/>
            <person name="Cichocki N."/>
            <person name="Clum A."/>
            <person name="Culley D."/>
            <person name="Crous P.W."/>
            <person name="Fauchery L."/>
            <person name="Girlanda M."/>
            <person name="Hayes R."/>
            <person name="Keri Z."/>
            <person name="LaButti K."/>
            <person name="Lipzen A."/>
            <person name="Lombard V."/>
            <person name="Magnuson J."/>
            <person name="Maillard F."/>
            <person name="Morin E."/>
            <person name="Murat C."/>
            <person name="Nolan M."/>
            <person name="Ohm R."/>
            <person name="Pangilinan J."/>
            <person name="Pereira M."/>
            <person name="Perotto S."/>
            <person name="Peter M."/>
            <person name="Riley R."/>
            <person name="Sitrit Y."/>
            <person name="Stielow B."/>
            <person name="Szollosi G."/>
            <person name="Zifcakova L."/>
            <person name="Stursova M."/>
            <person name="Spatafora J.W."/>
            <person name="Tedersoo L."/>
            <person name="Vaario L.-M."/>
            <person name="Yamada A."/>
            <person name="Yan M."/>
            <person name="Wang P."/>
            <person name="Xu J."/>
            <person name="Bruns T."/>
            <person name="Baldrian P."/>
            <person name="Vilgalys R."/>
            <person name="Henrissat B."/>
            <person name="Grigoriev I.V."/>
            <person name="Hibbett D."/>
            <person name="Nagy L.G."/>
            <person name="Martin F.M."/>
        </authorList>
    </citation>
    <scope>NUCLEOTIDE SEQUENCE</scope>
    <source>
        <strain evidence="3">Prilba</strain>
    </source>
</reference>
<keyword evidence="4" id="KW-1185">Reference proteome</keyword>
<name>A0A9P5TBJ8_9AGAM</name>
<dbReference type="EMBL" id="WHVB01000005">
    <property type="protein sequence ID" value="KAF8482920.1"/>
    <property type="molecule type" value="Genomic_DNA"/>
</dbReference>
<evidence type="ECO:0000259" key="2">
    <source>
        <dbReference type="Pfam" id="PF05922"/>
    </source>
</evidence>
<evidence type="ECO:0000256" key="1">
    <source>
        <dbReference type="ARBA" id="ARBA00038069"/>
    </source>
</evidence>
<dbReference type="AlphaFoldDB" id="A0A9P5TBJ8"/>
<dbReference type="InterPro" id="IPR010259">
    <property type="entry name" value="S8pro/Inhibitor_I9"/>
</dbReference>
<dbReference type="GO" id="GO:0006508">
    <property type="term" value="P:proteolysis"/>
    <property type="evidence" value="ECO:0007669"/>
    <property type="project" value="UniProtKB-KW"/>
</dbReference>
<sequence>MSQRYIVVFKKTASQEAIDKQADEVNRNGGSVKNRYSVGLKGFSAVIPENILLQLQNSLQSSDNQIDYIGKAKAI</sequence>
<dbReference type="Gene3D" id="3.30.70.80">
    <property type="entry name" value="Peptidase S8 propeptide/proteinase inhibitor I9"/>
    <property type="match status" value="1"/>
</dbReference>
<dbReference type="SUPFAM" id="SSF54897">
    <property type="entry name" value="Protease propeptides/inhibitors"/>
    <property type="match status" value="1"/>
</dbReference>
<reference evidence="3" key="2">
    <citation type="journal article" date="2020" name="Nat. Commun.">
        <title>Large-scale genome sequencing of mycorrhizal fungi provides insights into the early evolution of symbiotic traits.</title>
        <authorList>
            <person name="Miyauchi S."/>
            <person name="Kiss E."/>
            <person name="Kuo A."/>
            <person name="Drula E."/>
            <person name="Kohler A."/>
            <person name="Sanchez-Garcia M."/>
            <person name="Morin E."/>
            <person name="Andreopoulos B."/>
            <person name="Barry K.W."/>
            <person name="Bonito G."/>
            <person name="Buee M."/>
            <person name="Carver A."/>
            <person name="Chen C."/>
            <person name="Cichocki N."/>
            <person name="Clum A."/>
            <person name="Culley D."/>
            <person name="Crous P.W."/>
            <person name="Fauchery L."/>
            <person name="Girlanda M."/>
            <person name="Hayes R.D."/>
            <person name="Keri Z."/>
            <person name="LaButti K."/>
            <person name="Lipzen A."/>
            <person name="Lombard V."/>
            <person name="Magnuson J."/>
            <person name="Maillard F."/>
            <person name="Murat C."/>
            <person name="Nolan M."/>
            <person name="Ohm R.A."/>
            <person name="Pangilinan J."/>
            <person name="Pereira M.F."/>
            <person name="Perotto S."/>
            <person name="Peter M."/>
            <person name="Pfister S."/>
            <person name="Riley R."/>
            <person name="Sitrit Y."/>
            <person name="Stielow J.B."/>
            <person name="Szollosi G."/>
            <person name="Zifcakova L."/>
            <person name="Stursova M."/>
            <person name="Spatafora J.W."/>
            <person name="Tedersoo L."/>
            <person name="Vaario L.M."/>
            <person name="Yamada A."/>
            <person name="Yan M."/>
            <person name="Wang P."/>
            <person name="Xu J."/>
            <person name="Bruns T."/>
            <person name="Baldrian P."/>
            <person name="Vilgalys R."/>
            <person name="Dunand C."/>
            <person name="Henrissat B."/>
            <person name="Grigoriev I.V."/>
            <person name="Hibbett D."/>
            <person name="Nagy L.G."/>
            <person name="Martin F.M."/>
        </authorList>
    </citation>
    <scope>NUCLEOTIDE SEQUENCE</scope>
    <source>
        <strain evidence="3">Prilba</strain>
    </source>
</reference>